<feature type="domain" description="N-acetyltransferase" evidence="3">
    <location>
        <begin position="10"/>
        <end position="171"/>
    </location>
</feature>
<dbReference type="EMBL" id="JBHUFA010000001">
    <property type="protein sequence ID" value="MFD1694802.1"/>
    <property type="molecule type" value="Genomic_DNA"/>
</dbReference>
<dbReference type="InterPro" id="IPR016181">
    <property type="entry name" value="Acyl_CoA_acyltransferase"/>
</dbReference>
<dbReference type="InterPro" id="IPR050832">
    <property type="entry name" value="Bact_Acetyltransf"/>
</dbReference>
<dbReference type="PROSITE" id="PS51186">
    <property type="entry name" value="GNAT"/>
    <property type="match status" value="1"/>
</dbReference>
<dbReference type="EC" id="2.3.-.-" evidence="4"/>
<dbReference type="Pfam" id="PF00583">
    <property type="entry name" value="Acetyltransf_1"/>
    <property type="match status" value="1"/>
</dbReference>
<dbReference type="Proteomes" id="UP001597327">
    <property type="component" value="Unassembled WGS sequence"/>
</dbReference>
<accession>A0ABW4JSN0</accession>
<dbReference type="CDD" id="cd04301">
    <property type="entry name" value="NAT_SF"/>
    <property type="match status" value="1"/>
</dbReference>
<keyword evidence="2 4" id="KW-0012">Acyltransferase</keyword>
<dbReference type="SUPFAM" id="SSF55729">
    <property type="entry name" value="Acyl-CoA N-acyltransferases (Nat)"/>
    <property type="match status" value="1"/>
</dbReference>
<keyword evidence="1 4" id="KW-0808">Transferase</keyword>
<sequence length="180" mass="19053">MTAPLPAPTLILRPLTAETLDAALPSLAEILQACVLEGSGVGFILPFPIEEAARFWQGRREGLASGARHILVAELDGAIVGTVSLELAGQPNGCNRAEIAKMLVHPAARRRGIARALLAEAERLALSLGRKLLVLDTVTGDRAEKLYPSCGYVKVGVIPDYAALPDGRMEGTTVFYKALA</sequence>
<dbReference type="InterPro" id="IPR000182">
    <property type="entry name" value="GNAT_dom"/>
</dbReference>
<reference evidence="5" key="1">
    <citation type="journal article" date="2019" name="Int. J. Syst. Evol. Microbiol.">
        <title>The Global Catalogue of Microorganisms (GCM) 10K type strain sequencing project: providing services to taxonomists for standard genome sequencing and annotation.</title>
        <authorList>
            <consortium name="The Broad Institute Genomics Platform"/>
            <consortium name="The Broad Institute Genome Sequencing Center for Infectious Disease"/>
            <person name="Wu L."/>
            <person name="Ma J."/>
        </authorList>
    </citation>
    <scope>NUCLEOTIDE SEQUENCE [LARGE SCALE GENOMIC DNA]</scope>
    <source>
        <strain evidence="5">JCM 3369</strain>
    </source>
</reference>
<protein>
    <submittedName>
        <fullName evidence="4">GNAT family N-acetyltransferase</fullName>
        <ecNumber evidence="4">2.3.-.-</ecNumber>
    </submittedName>
</protein>
<evidence type="ECO:0000313" key="5">
    <source>
        <dbReference type="Proteomes" id="UP001597327"/>
    </source>
</evidence>
<organism evidence="4 5">
    <name type="scientific">Roseibium aestuarii</name>
    <dbReference type="NCBI Taxonomy" id="2600299"/>
    <lineage>
        <taxon>Bacteria</taxon>
        <taxon>Pseudomonadati</taxon>
        <taxon>Pseudomonadota</taxon>
        <taxon>Alphaproteobacteria</taxon>
        <taxon>Hyphomicrobiales</taxon>
        <taxon>Stappiaceae</taxon>
        <taxon>Roseibium</taxon>
    </lineage>
</organism>
<dbReference type="Gene3D" id="3.40.630.30">
    <property type="match status" value="1"/>
</dbReference>
<evidence type="ECO:0000259" key="3">
    <source>
        <dbReference type="PROSITE" id="PS51186"/>
    </source>
</evidence>
<comment type="caution">
    <text evidence="4">The sequence shown here is derived from an EMBL/GenBank/DDBJ whole genome shotgun (WGS) entry which is preliminary data.</text>
</comment>
<evidence type="ECO:0000313" key="4">
    <source>
        <dbReference type="EMBL" id="MFD1694802.1"/>
    </source>
</evidence>
<keyword evidence="5" id="KW-1185">Reference proteome</keyword>
<dbReference type="PANTHER" id="PTHR43877">
    <property type="entry name" value="AMINOALKYLPHOSPHONATE N-ACETYLTRANSFERASE-RELATED-RELATED"/>
    <property type="match status" value="1"/>
</dbReference>
<proteinExistence type="predicted"/>
<evidence type="ECO:0000256" key="2">
    <source>
        <dbReference type="ARBA" id="ARBA00023315"/>
    </source>
</evidence>
<gene>
    <name evidence="4" type="ORF">ACFSC7_04685</name>
</gene>
<dbReference type="RefSeq" id="WP_149891382.1">
    <property type="nucleotide sequence ID" value="NZ_JBHUFA010000001.1"/>
</dbReference>
<evidence type="ECO:0000256" key="1">
    <source>
        <dbReference type="ARBA" id="ARBA00022679"/>
    </source>
</evidence>
<name>A0ABW4JSN0_9HYPH</name>
<dbReference type="GO" id="GO:0016746">
    <property type="term" value="F:acyltransferase activity"/>
    <property type="evidence" value="ECO:0007669"/>
    <property type="project" value="UniProtKB-KW"/>
</dbReference>